<evidence type="ECO:0008006" key="4">
    <source>
        <dbReference type="Google" id="ProtNLM"/>
    </source>
</evidence>
<dbReference type="Proteomes" id="UP000474175">
    <property type="component" value="Unassembled WGS sequence"/>
</dbReference>
<evidence type="ECO:0000256" key="1">
    <source>
        <dbReference type="SAM" id="SignalP"/>
    </source>
</evidence>
<keyword evidence="3" id="KW-1185">Reference proteome</keyword>
<proteinExistence type="predicted"/>
<gene>
    <name evidence="2" type="ORF">GK108_27755</name>
</gene>
<name>A0A6L9LHN3_9BACT</name>
<organism evidence="2 3">
    <name type="scientific">Spirosoma terrae</name>
    <dbReference type="NCBI Taxonomy" id="1968276"/>
    <lineage>
        <taxon>Bacteria</taxon>
        <taxon>Pseudomonadati</taxon>
        <taxon>Bacteroidota</taxon>
        <taxon>Cytophagia</taxon>
        <taxon>Cytophagales</taxon>
        <taxon>Cytophagaceae</taxon>
        <taxon>Spirosoma</taxon>
    </lineage>
</organism>
<dbReference type="EMBL" id="JAAFZH010000019">
    <property type="protein sequence ID" value="NDU98711.1"/>
    <property type="molecule type" value="Genomic_DNA"/>
</dbReference>
<protein>
    <recommendedName>
        <fullName evidence="4">Porin family protein</fullName>
    </recommendedName>
</protein>
<accession>A0A6L9LHN3</accession>
<dbReference type="AlphaFoldDB" id="A0A6L9LHN3"/>
<feature type="chain" id="PRO_5027092899" description="Porin family protein" evidence="1">
    <location>
        <begin position="22"/>
        <end position="197"/>
    </location>
</feature>
<reference evidence="2 3" key="1">
    <citation type="submission" date="2020-02" db="EMBL/GenBank/DDBJ databases">
        <title>Draft genome sequence of two Spirosoma agri KCTC 52727 and Spirosoma terrae KCTC 52035.</title>
        <authorList>
            <person name="Rojas J."/>
            <person name="Ambika Manirajan B."/>
            <person name="Suarez C."/>
            <person name="Ratering S."/>
            <person name="Schnell S."/>
        </authorList>
    </citation>
    <scope>NUCLEOTIDE SEQUENCE [LARGE SCALE GENOMIC DNA]</scope>
    <source>
        <strain evidence="2 3">KCTC 52035</strain>
    </source>
</reference>
<comment type="caution">
    <text evidence="2">The sequence shown here is derived from an EMBL/GenBank/DDBJ whole genome shotgun (WGS) entry which is preliminary data.</text>
</comment>
<sequence>MIKLFSTTLAFFLLTNVTLLAQDTPTRELGLRTSNLSSFGLIYKKQRSENTYRRYRLAFGNLGGYFVNNNSNISFSAGGAIGNEKRRAINDKFQFIYGTELIANIGFNSTTSGSVTIDNGNGSTTTITGSSLILVSPSVGVGFVLGGQYNVNPNWYVSAELIPSVSVNGNFGDGISYWGFQAGFNSSSVGITGAYRF</sequence>
<feature type="signal peptide" evidence="1">
    <location>
        <begin position="1"/>
        <end position="21"/>
    </location>
</feature>
<evidence type="ECO:0000313" key="2">
    <source>
        <dbReference type="EMBL" id="NDU98711.1"/>
    </source>
</evidence>
<evidence type="ECO:0000313" key="3">
    <source>
        <dbReference type="Proteomes" id="UP000474175"/>
    </source>
</evidence>
<dbReference type="RefSeq" id="WP_163954840.1">
    <property type="nucleotide sequence ID" value="NZ_JAAFZH010000019.1"/>
</dbReference>
<keyword evidence="1" id="KW-0732">Signal</keyword>